<keyword evidence="2" id="KW-1185">Reference proteome</keyword>
<gene>
    <name evidence="1" type="ORF">E5329_06900</name>
</gene>
<accession>A0AC61RYT2</accession>
<dbReference type="EMBL" id="SRYA01000011">
    <property type="protein sequence ID" value="TGY96945.1"/>
    <property type="molecule type" value="Genomic_DNA"/>
</dbReference>
<reference evidence="1" key="1">
    <citation type="submission" date="2019-04" db="EMBL/GenBank/DDBJ databases">
        <title>Microbes associate with the intestines of laboratory mice.</title>
        <authorList>
            <person name="Navarre W."/>
            <person name="Wong E."/>
            <person name="Huang K."/>
            <person name="Tropini C."/>
            <person name="Ng K."/>
            <person name="Yu B."/>
        </authorList>
    </citation>
    <scope>NUCLEOTIDE SEQUENCE</scope>
    <source>
        <strain evidence="1">NM01_1-7b</strain>
    </source>
</reference>
<evidence type="ECO:0000313" key="1">
    <source>
        <dbReference type="EMBL" id="TGY96945.1"/>
    </source>
</evidence>
<name>A0AC61RYT2_9FIRM</name>
<dbReference type="Proteomes" id="UP000304953">
    <property type="component" value="Unassembled WGS sequence"/>
</dbReference>
<organism evidence="1 2">
    <name type="scientific">Petralouisia muris</name>
    <dbReference type="NCBI Taxonomy" id="3032872"/>
    <lineage>
        <taxon>Bacteria</taxon>
        <taxon>Bacillati</taxon>
        <taxon>Bacillota</taxon>
        <taxon>Clostridia</taxon>
        <taxon>Lachnospirales</taxon>
        <taxon>Lachnospiraceae</taxon>
        <taxon>Petralouisia</taxon>
    </lineage>
</organism>
<sequence>MTVELICVGTELLLGNIVNTNAAFISEKCAMLGLSMYYQSVVGDNPGRLEHLLRMAKERSDVIILSGGLGPTQDDLTKETAAEVMGKTLVEDARAKNEIQEFLSKRGHDITENNWKQALVPEGCKVLYNANGTAPGIIMEDGDSRMILLPGPPNELIPMFEEQVYPYLHSLQPEIICSKMVKLCGIGESAAETKILDLINEQKNPTVAPYAKTGEVHLRITAKAENEKKAFAMIEPVEEILKQRFGDCVFTDDPQVTLEMAVAELLKKHRLTVTTAESCTGGLLAGRLINVSGISKQLQEGYITYSNEAKEKLLGVSHATLETYGAVSPQTAAEMAEGGAKAAGADVCIAVTGIAGPEGGTKEKPVGLVYMGCCLRGKVYTEKNFYSGSRSKIREYSVASALTLLRKVILKELEE</sequence>
<protein>
    <submittedName>
        <fullName evidence="1">Competence/damage-inducible protein A</fullName>
    </submittedName>
</protein>
<evidence type="ECO:0000313" key="2">
    <source>
        <dbReference type="Proteomes" id="UP000304953"/>
    </source>
</evidence>
<comment type="caution">
    <text evidence="1">The sequence shown here is derived from an EMBL/GenBank/DDBJ whole genome shotgun (WGS) entry which is preliminary data.</text>
</comment>
<proteinExistence type="predicted"/>